<keyword evidence="7" id="KW-1185">Reference proteome</keyword>
<keyword evidence="3" id="KW-0496">Mitochondrion</keyword>
<dbReference type="SMART" id="SM00916">
    <property type="entry name" value="L51_S25_CI-B8"/>
    <property type="match status" value="1"/>
</dbReference>
<evidence type="ECO:0000256" key="1">
    <source>
        <dbReference type="ARBA" id="ARBA00004173"/>
    </source>
</evidence>
<dbReference type="GO" id="GO:0003735">
    <property type="term" value="F:structural constituent of ribosome"/>
    <property type="evidence" value="ECO:0007669"/>
    <property type="project" value="InterPro"/>
</dbReference>
<dbReference type="Pfam" id="PF05047">
    <property type="entry name" value="L51_S25_CI-B8"/>
    <property type="match status" value="1"/>
</dbReference>
<dbReference type="GO" id="GO:0005840">
    <property type="term" value="C:ribosome"/>
    <property type="evidence" value="ECO:0007669"/>
    <property type="project" value="UniProtKB-KW"/>
</dbReference>
<reference evidence="6" key="1">
    <citation type="journal article" date="2020" name="Stud. Mycol.">
        <title>101 Dothideomycetes genomes: a test case for predicting lifestyles and emergence of pathogens.</title>
        <authorList>
            <person name="Haridas S."/>
            <person name="Albert R."/>
            <person name="Binder M."/>
            <person name="Bloem J."/>
            <person name="Labutti K."/>
            <person name="Salamov A."/>
            <person name="Andreopoulos B."/>
            <person name="Baker S."/>
            <person name="Barry K."/>
            <person name="Bills G."/>
            <person name="Bluhm B."/>
            <person name="Cannon C."/>
            <person name="Castanera R."/>
            <person name="Culley D."/>
            <person name="Daum C."/>
            <person name="Ezra D."/>
            <person name="Gonzalez J."/>
            <person name="Henrissat B."/>
            <person name="Kuo A."/>
            <person name="Liang C."/>
            <person name="Lipzen A."/>
            <person name="Lutzoni F."/>
            <person name="Magnuson J."/>
            <person name="Mondo S."/>
            <person name="Nolan M."/>
            <person name="Ohm R."/>
            <person name="Pangilinan J."/>
            <person name="Park H.-J."/>
            <person name="Ramirez L."/>
            <person name="Alfaro M."/>
            <person name="Sun H."/>
            <person name="Tritt A."/>
            <person name="Yoshinaga Y."/>
            <person name="Zwiers L.-H."/>
            <person name="Turgeon B."/>
            <person name="Goodwin S."/>
            <person name="Spatafora J."/>
            <person name="Crous P."/>
            <person name="Grigoriev I."/>
        </authorList>
    </citation>
    <scope>NUCLEOTIDE SEQUENCE</scope>
    <source>
        <strain evidence="6">CBS 473.64</strain>
    </source>
</reference>
<gene>
    <name evidence="6" type="ORF">P280DRAFT_491070</name>
</gene>
<proteinExistence type="predicted"/>
<dbReference type="GO" id="GO:0005739">
    <property type="term" value="C:mitochondrion"/>
    <property type="evidence" value="ECO:0007669"/>
    <property type="project" value="UniProtKB-SubCell"/>
</dbReference>
<sequence>MVNIVKRMRVLRELLWIRTGPGALLLPNDVTKIGMEFSARIEGGHRGARKFWREMLPKIKYRNPTIPIEISRHKEPDGPSLLHIFTSTVPSTKPPTHLPTLTPSGPPTHSIDVKSLSESAILEKLIEATGAKAIETTPEQQQQMEEIKEFKERSEKDREMVREKLMKERREQALLKMARGDAAASS</sequence>
<feature type="domain" description="Ribosomal protein/NADH dehydrogenase" evidence="5">
    <location>
        <begin position="40"/>
        <end position="132"/>
    </location>
</feature>
<name>A0A6A6RV23_9PLEO</name>
<dbReference type="AlphaFoldDB" id="A0A6A6RV23"/>
<evidence type="ECO:0000313" key="6">
    <source>
        <dbReference type="EMBL" id="KAF2639160.1"/>
    </source>
</evidence>
<dbReference type="PANTHER" id="PTHR13274:SF2">
    <property type="entry name" value="SMALL RIBOSOMAL SUBUNIT PROTEIN MS25"/>
    <property type="match status" value="1"/>
</dbReference>
<dbReference type="InterPro" id="IPR040049">
    <property type="entry name" value="Ribosomal_mS25/mL61"/>
</dbReference>
<evidence type="ECO:0000259" key="5">
    <source>
        <dbReference type="SMART" id="SM00916"/>
    </source>
</evidence>
<dbReference type="InterPro" id="IPR036249">
    <property type="entry name" value="Thioredoxin-like_sf"/>
</dbReference>
<accession>A0A6A6RV23</accession>
<protein>
    <recommendedName>
        <fullName evidence="5">Ribosomal protein/NADH dehydrogenase domain-containing protein</fullName>
    </recommendedName>
</protein>
<dbReference type="Gene3D" id="3.40.30.10">
    <property type="entry name" value="Glutaredoxin"/>
    <property type="match status" value="1"/>
</dbReference>
<evidence type="ECO:0000256" key="4">
    <source>
        <dbReference type="ARBA" id="ARBA00023274"/>
    </source>
</evidence>
<dbReference type="GO" id="GO:1990904">
    <property type="term" value="C:ribonucleoprotein complex"/>
    <property type="evidence" value="ECO:0007669"/>
    <property type="project" value="UniProtKB-KW"/>
</dbReference>
<keyword evidence="2" id="KW-0689">Ribosomal protein</keyword>
<dbReference type="Proteomes" id="UP000799753">
    <property type="component" value="Unassembled WGS sequence"/>
</dbReference>
<organism evidence="6 7">
    <name type="scientific">Massarina eburnea CBS 473.64</name>
    <dbReference type="NCBI Taxonomy" id="1395130"/>
    <lineage>
        <taxon>Eukaryota</taxon>
        <taxon>Fungi</taxon>
        <taxon>Dikarya</taxon>
        <taxon>Ascomycota</taxon>
        <taxon>Pezizomycotina</taxon>
        <taxon>Dothideomycetes</taxon>
        <taxon>Pleosporomycetidae</taxon>
        <taxon>Pleosporales</taxon>
        <taxon>Massarineae</taxon>
        <taxon>Massarinaceae</taxon>
        <taxon>Massarina</taxon>
    </lineage>
</organism>
<evidence type="ECO:0000313" key="7">
    <source>
        <dbReference type="Proteomes" id="UP000799753"/>
    </source>
</evidence>
<comment type="subcellular location">
    <subcellularLocation>
        <location evidence="1">Mitochondrion</location>
    </subcellularLocation>
</comment>
<dbReference type="EMBL" id="MU006787">
    <property type="protein sequence ID" value="KAF2639160.1"/>
    <property type="molecule type" value="Genomic_DNA"/>
</dbReference>
<evidence type="ECO:0000256" key="3">
    <source>
        <dbReference type="ARBA" id="ARBA00023128"/>
    </source>
</evidence>
<keyword evidence="4" id="KW-0687">Ribonucleoprotein</keyword>
<evidence type="ECO:0000256" key="2">
    <source>
        <dbReference type="ARBA" id="ARBA00022980"/>
    </source>
</evidence>
<dbReference type="InterPro" id="IPR007741">
    <property type="entry name" value="Ribosomal_mL43/mS25/NADH_DH"/>
</dbReference>
<dbReference type="OrthoDB" id="1696305at2759"/>
<dbReference type="SUPFAM" id="SSF52833">
    <property type="entry name" value="Thioredoxin-like"/>
    <property type="match status" value="1"/>
</dbReference>
<dbReference type="PANTHER" id="PTHR13274">
    <property type="entry name" value="MITOCHONDRIAL RIBOSOMAL PROTEIN S25"/>
    <property type="match status" value="1"/>
</dbReference>